<reference evidence="8" key="2">
    <citation type="journal article" date="2012" name="PLoS ONE">
        <title>A Deeply Branching Thermophilic Bacterium with an Ancient Acetyl-CoA Pathway Dominates a Subsurface Ecosystem.</title>
        <authorList>
            <person name="Takami H."/>
            <person name="Noguchi H."/>
            <person name="Takaki Y."/>
            <person name="Uchiyama I."/>
            <person name="Toyoda A."/>
            <person name="Nishi S."/>
            <person name="Chee G.-J."/>
            <person name="Arai W."/>
            <person name="Nunoura T."/>
            <person name="Itoh T."/>
            <person name="Hattori M."/>
            <person name="Takai K."/>
        </authorList>
    </citation>
    <scope>NUCLEOTIDE SEQUENCE</scope>
</reference>
<dbReference type="InterPro" id="IPR036046">
    <property type="entry name" value="Acylphosphatase-like_dom_sf"/>
</dbReference>
<evidence type="ECO:0000256" key="2">
    <source>
        <dbReference type="ARBA" id="ARBA00012150"/>
    </source>
</evidence>
<dbReference type="PANTHER" id="PTHR47268:SF4">
    <property type="entry name" value="ACYLPHOSPHATASE"/>
    <property type="match status" value="1"/>
</dbReference>
<dbReference type="PROSITE" id="PS00150">
    <property type="entry name" value="ACYLPHOSPHATASE_1"/>
    <property type="match status" value="1"/>
</dbReference>
<dbReference type="PRINTS" id="PR00112">
    <property type="entry name" value="ACYLPHPHTASE"/>
</dbReference>
<evidence type="ECO:0000256" key="6">
    <source>
        <dbReference type="RuleBase" id="RU004168"/>
    </source>
</evidence>
<dbReference type="InterPro" id="IPR017968">
    <property type="entry name" value="Acylphosphatase_CS"/>
</dbReference>
<dbReference type="SUPFAM" id="SSF54975">
    <property type="entry name" value="Acylphosphatase/BLUF domain-like"/>
    <property type="match status" value="1"/>
</dbReference>
<dbReference type="GO" id="GO:0003998">
    <property type="term" value="F:acylphosphatase activity"/>
    <property type="evidence" value="ECO:0007669"/>
    <property type="project" value="UniProtKB-EC"/>
</dbReference>
<dbReference type="InterPro" id="IPR001792">
    <property type="entry name" value="Acylphosphatase-like_dom"/>
</dbReference>
<dbReference type="Gene3D" id="3.30.70.100">
    <property type="match status" value="1"/>
</dbReference>
<proteinExistence type="inferred from homology"/>
<dbReference type="InterPro" id="IPR020456">
    <property type="entry name" value="Acylphosphatase"/>
</dbReference>
<dbReference type="AlphaFoldDB" id="H5SDL3"/>
<evidence type="ECO:0000313" key="8">
    <source>
        <dbReference type="EMBL" id="BAL54249.1"/>
    </source>
</evidence>
<evidence type="ECO:0000259" key="7">
    <source>
        <dbReference type="PROSITE" id="PS51160"/>
    </source>
</evidence>
<comment type="similarity">
    <text evidence="1 6">Belongs to the acylphosphatase family.</text>
</comment>
<sequence>MAMAKARAIVRITGEVQGVGFRNFTVRKARPLGLSGYVQNLRDGSVRAEIEGERDQIEKLLEILKTEGPGQIENLEVIWSDYLDEFTGFGIQM</sequence>
<comment type="catalytic activity">
    <reaction evidence="3 4 5">
        <text>an acyl phosphate + H2O = a carboxylate + phosphate + H(+)</text>
        <dbReference type="Rhea" id="RHEA:14965"/>
        <dbReference type="ChEBI" id="CHEBI:15377"/>
        <dbReference type="ChEBI" id="CHEBI:15378"/>
        <dbReference type="ChEBI" id="CHEBI:29067"/>
        <dbReference type="ChEBI" id="CHEBI:43474"/>
        <dbReference type="ChEBI" id="CHEBI:59918"/>
        <dbReference type="EC" id="3.6.1.7"/>
    </reaction>
</comment>
<dbReference type="EC" id="3.6.1.7" evidence="2 4"/>
<name>H5SDL3_9BACT</name>
<dbReference type="Pfam" id="PF00708">
    <property type="entry name" value="Acylphosphatase"/>
    <property type="match status" value="1"/>
</dbReference>
<dbReference type="EMBL" id="AP011682">
    <property type="protein sequence ID" value="BAL54249.1"/>
    <property type="molecule type" value="Genomic_DNA"/>
</dbReference>
<keyword evidence="4 5" id="KW-0378">Hydrolase</keyword>
<accession>H5SDL3</accession>
<evidence type="ECO:0000256" key="5">
    <source>
        <dbReference type="RuleBase" id="RU000553"/>
    </source>
</evidence>
<dbReference type="PROSITE" id="PS51160">
    <property type="entry name" value="ACYLPHOSPHATASE_3"/>
    <property type="match status" value="1"/>
</dbReference>
<feature type="active site" evidence="4">
    <location>
        <position position="40"/>
    </location>
</feature>
<evidence type="ECO:0000256" key="1">
    <source>
        <dbReference type="ARBA" id="ARBA00005614"/>
    </source>
</evidence>
<protein>
    <recommendedName>
        <fullName evidence="2 4">Acylphosphatase</fullName>
        <ecNumber evidence="2 4">3.6.1.7</ecNumber>
    </recommendedName>
</protein>
<evidence type="ECO:0000256" key="3">
    <source>
        <dbReference type="ARBA" id="ARBA00047645"/>
    </source>
</evidence>
<dbReference type="PROSITE" id="PS00151">
    <property type="entry name" value="ACYLPHOSPHATASE_2"/>
    <property type="match status" value="1"/>
</dbReference>
<dbReference type="PANTHER" id="PTHR47268">
    <property type="entry name" value="ACYLPHOSPHATASE"/>
    <property type="match status" value="1"/>
</dbReference>
<feature type="active site" evidence="4">
    <location>
        <position position="22"/>
    </location>
</feature>
<organism evidence="8">
    <name type="scientific">uncultured Acetothermia bacterium</name>
    <dbReference type="NCBI Taxonomy" id="236499"/>
    <lineage>
        <taxon>Bacteria</taxon>
        <taxon>Candidatus Bipolaricaulota</taxon>
        <taxon>environmental samples</taxon>
    </lineage>
</organism>
<evidence type="ECO:0000256" key="4">
    <source>
        <dbReference type="PROSITE-ProRule" id="PRU00520"/>
    </source>
</evidence>
<gene>
    <name evidence="8" type="ORF">HGMM_F13G06C32</name>
</gene>
<reference evidence="8" key="1">
    <citation type="journal article" date="2005" name="Environ. Microbiol.">
        <title>Genetic and functional properties of uncultivated thermophilic crenarchaeotes from a subsurface gold mine as revealed by analysis of genome fragments.</title>
        <authorList>
            <person name="Nunoura T."/>
            <person name="Hirayama H."/>
            <person name="Takami H."/>
            <person name="Oida H."/>
            <person name="Nishi S."/>
            <person name="Shimamura S."/>
            <person name="Suzuki Y."/>
            <person name="Inagaki F."/>
            <person name="Takai K."/>
            <person name="Nealson K.H."/>
            <person name="Horikoshi K."/>
        </authorList>
    </citation>
    <scope>NUCLEOTIDE SEQUENCE</scope>
</reference>
<feature type="domain" description="Acylphosphatase-like" evidence="7">
    <location>
        <begin position="7"/>
        <end position="93"/>
    </location>
</feature>